<name>A0A0M9VIQ7_9FLAO</name>
<dbReference type="PANTHER" id="PTHR46708:SF2">
    <property type="entry name" value="FIBRONECTIN TYPE-III DOMAIN-CONTAINING PROTEIN"/>
    <property type="match status" value="1"/>
</dbReference>
<dbReference type="InterPro" id="IPR013783">
    <property type="entry name" value="Ig-like_fold"/>
</dbReference>
<feature type="domain" description="Fibronectin type-III" evidence="3">
    <location>
        <begin position="985"/>
        <end position="1075"/>
    </location>
</feature>
<dbReference type="NCBIfam" id="TIGR04131">
    <property type="entry name" value="Bac_Flav_CTERM"/>
    <property type="match status" value="1"/>
</dbReference>
<evidence type="ECO:0000256" key="2">
    <source>
        <dbReference type="SAM" id="SignalP"/>
    </source>
</evidence>
<dbReference type="NCBIfam" id="NF038128">
    <property type="entry name" value="choice_anch_J"/>
    <property type="match status" value="1"/>
</dbReference>
<dbReference type="OrthoDB" id="608579at2"/>
<feature type="signal peptide" evidence="2">
    <location>
        <begin position="1"/>
        <end position="19"/>
    </location>
</feature>
<dbReference type="InterPro" id="IPR050991">
    <property type="entry name" value="ECM_Regulatory_Proteins"/>
</dbReference>
<dbReference type="PROSITE" id="PS50853">
    <property type="entry name" value="FN3"/>
    <property type="match status" value="6"/>
</dbReference>
<feature type="domain" description="Fibronectin type-III" evidence="3">
    <location>
        <begin position="1286"/>
        <end position="1376"/>
    </location>
</feature>
<gene>
    <name evidence="4" type="ORF">AM493_13520</name>
</gene>
<dbReference type="Gene3D" id="2.60.40.10">
    <property type="entry name" value="Immunoglobulins"/>
    <property type="match status" value="7"/>
</dbReference>
<dbReference type="STRING" id="1202724.AM493_13520"/>
<dbReference type="RefSeq" id="WP_054408561.1">
    <property type="nucleotide sequence ID" value="NZ_FOYA01000009.1"/>
</dbReference>
<accession>A0A0M9VIQ7</accession>
<dbReference type="InterPro" id="IPR036116">
    <property type="entry name" value="FN3_sf"/>
</dbReference>
<feature type="domain" description="Fibronectin type-III" evidence="3">
    <location>
        <begin position="711"/>
        <end position="803"/>
    </location>
</feature>
<evidence type="ECO:0000259" key="3">
    <source>
        <dbReference type="PROSITE" id="PS50853"/>
    </source>
</evidence>
<dbReference type="Gene3D" id="2.60.120.200">
    <property type="match status" value="1"/>
</dbReference>
<dbReference type="InterPro" id="IPR003961">
    <property type="entry name" value="FN3_dom"/>
</dbReference>
<dbReference type="InterPro" id="IPR026341">
    <property type="entry name" value="T9SS_type_B"/>
</dbReference>
<dbReference type="PATRIC" id="fig|1202724.3.peg.2800"/>
<evidence type="ECO:0000313" key="5">
    <source>
        <dbReference type="Proteomes" id="UP000037755"/>
    </source>
</evidence>
<dbReference type="SMART" id="SM00060">
    <property type="entry name" value="FN3"/>
    <property type="match status" value="6"/>
</dbReference>
<keyword evidence="2" id="KW-0732">Signal</keyword>
<dbReference type="CDD" id="cd00063">
    <property type="entry name" value="FN3"/>
    <property type="match status" value="2"/>
</dbReference>
<feature type="domain" description="Fibronectin type-III" evidence="3">
    <location>
        <begin position="205"/>
        <end position="297"/>
    </location>
</feature>
<reference evidence="4 5" key="1">
    <citation type="submission" date="2015-08" db="EMBL/GenBank/DDBJ databases">
        <title>Whole genome sequence of Flavobacterium akiainvivens IK-1T, from decaying Wikstroemia oahuensis, an endemic Hawaiian shrub.</title>
        <authorList>
            <person name="Wan X."/>
            <person name="Hou S."/>
            <person name="Saito J."/>
            <person name="Donachie S."/>
        </authorList>
    </citation>
    <scope>NUCLEOTIDE SEQUENCE [LARGE SCALE GENOMIC DNA]</scope>
    <source>
        <strain evidence="4 5">IK-1</strain>
    </source>
</reference>
<protein>
    <recommendedName>
        <fullName evidence="3">Fibronectin type-III domain-containing protein</fullName>
    </recommendedName>
</protein>
<evidence type="ECO:0000256" key="1">
    <source>
        <dbReference type="ARBA" id="ARBA00022737"/>
    </source>
</evidence>
<keyword evidence="1" id="KW-0677">Repeat</keyword>
<sequence length="2292" mass="239580">MRKITLLLFMALVSFCGYAQYPEGFEGEWTAASPGLGASPAGPAGWAIVNETGPINTWIQGNGTTQQPAYAGSHSAYLNSENVTNGTVARDWLITPATVVPTNGQLRFWSRLFVNGDSGNAYKVLIQPVTGTGSYALQTDTSLFSGTAANWTELQINPSQQEWAEKVVSLNTWVGQTVYIAFVMETDAGDRWAIDNVNVVSQCLDPTGLGASNIGITTATLTWTNPTGGAPTGSYDLEVIPVAQGPTGTVTDTSTSTSYNDTGLLENTDYKFYVRANCGDGNTSNWVGPFNFGTAAQGETCNTAINIAALPYSTSNNTSNFGDTVEGSPGATGCGTTSAYLGGNDVFYAYTPTVSGTISVDVSGNGTWTGVFVYNSCANVGVSCVGGASNSAAVPLSIPTIAVTAGTTYYIVISTWPTPQTTAYNLVVQQVNCAPPVGQATTTTATSASLSWTNPSSATSWEVVVQSPGAGIPAGAGTTVSTNTNYPVTATTPAGVAFTSATTYEYWVRASCGNGLFSAWAGPYTFMTTQVPAAMPIAENWDSGTSNGWSLSNGTQTNKWHVGTATFNSPGHSLYVSNDNGVTNAYNNGATSVVHAYRDITIPAGADQALLQFDWKSVGENNWDYIRVWMVPTSFVPTTGTQIGNATGHVQVGGNFQASNTWQTSNNVLSVAEYATQTRRLVFEWRNDGGGGTNPPGAVDNINFSVITCPSPTNLTLGTTTETSATFNWTAPTTPPASYDYYFSTSTTAPTAATVPTGNTTTTTNTQSPLTPSTAYNFWVRSHCSDTDTSFWIGPVSFTTPQIPATLPINENWDGGTTNGWTLNNGTQTNKWAVGTATFNSPGHSLYVTNDNGVSNAYTTNTATNNVVHAYRDLSVPAGTTDVNVSFDWKNVGETGWDYIRVWLVPATWTPTPGTQITADATRVQLGGNFVGSNTWTTFQNIQNWSGYANGIRRIVFEWRNDTGGGTNPPGAVDNINVSVITCPQPIDLGATAIGQTSATLGWTNVGSATQWEYYIAETPATAPTASTTGVLTSTTTPTVTLEEATQYQYWVRAVCGDTDKSFWSGPYTFNTTICEVEDQCNYSFILTDSWGDGWNGNTMTVSQNGIPVATFGSTFTTGQGPITITVPLCHDLPFELYWNANGSFPGEVGVSVVNGFNQTLYSKPAGTGSQNTLLYTGEVDCLEPACLAPTGVTVTDETTTTISVTWAPSVVPGATYEVYYTNQGAAAPGEEPETNVIAATTNSAIIEGLDASTVYDIYVRTICSETSNSIWTLPLMHETDPLCPEPLNLQVNCLSSTGASIAWTADGAETSWEVVVQPAADPIPTSGAVVTEPMYLAENLSPNTAYTAYVRAICPDVDGFSSWAEVDFTTNVGPGDANPLCTSTTSVPSSTGAPGYGQIGCLFSTPNPIWYYFTVEHEGGAPAPMNFTLTQVSTAGNPIDVDFAAFGPFESALDACSQINLTPSANNPLIVACSYSASATENFVIPNVEDGQVYALLITNFNGSAGNISLTQTNATTPGAPTTSCDPIVELGNNQVHCGSESTELTANVDNPGEGTVYEYVWTLDDEPYTPTIVETGDDYQTILVEELGQHIIGVTITVTDNPDEPTAEDLVTITLSAPFTVPAPAPVTLCSTTGTAPLDLGAINFLGTLNPADYQLDGVFATNGGAQGNTGAIDTSVPYNVGTTTLYIRVSDIDVPTCFQVVPLTVTVNAAPTATIAYADSPFCSSETTGAVTQTGNAGGVYSSTTGLSINATTGAIDVTASEPGVYTVTYTIAASASCPEFTTTTEVTIVAAPEATIAYDDTPYCSNGGTAIVTFTGTTGGVYSSTTGLDIDPATGEIDLAASTPGVYTVTYTIPDTGDCLGTAVTTEVTITALPTATISYAASPYCSDAGVATVTFTGTTGGVYTATDGLIIDAATGEIVLASNAAGTYTVTYTIAAANGCEEVTATAEVVITELPVAGFSYADATICQNAGEQQIQLAPGASVGVFSADVAGLDIDTATGTIDPLNSEVGTYVVTNTIAAANGCDEVTATFSVEILPASVADFTYAATAYCQDEPVNPMPILDGIAGTFSAPAGLSVNSATGEINLAASTPGTYVVTNTIAGSDNCPAVATTEITITSLPVIVLEDGCVDNRYSVWVNFDDDAVYTEDNVTIEWTKNGTVVGNDQLLDISELGAGTYDVEVTPLSGAACPSVGQIVIESVNCFTPKGISPNGDGLNDTWDLTGFNVRKVAIFNRYGKEVYKFTGAYTDEFAGIASNGEKLPSGTYFYMFERNDGTTETGWVYVNWQE</sequence>
<dbReference type="SUPFAM" id="SSF49265">
    <property type="entry name" value="Fibronectin type III"/>
    <property type="match status" value="5"/>
</dbReference>
<dbReference type="Pfam" id="PF13585">
    <property type="entry name" value="CHU_C"/>
    <property type="match status" value="1"/>
</dbReference>
<proteinExistence type="predicted"/>
<dbReference type="PANTHER" id="PTHR46708">
    <property type="entry name" value="TENASCIN"/>
    <property type="match status" value="1"/>
</dbReference>
<feature type="chain" id="PRO_5005839014" description="Fibronectin type-III domain-containing protein" evidence="2">
    <location>
        <begin position="20"/>
        <end position="2292"/>
    </location>
</feature>
<keyword evidence="5" id="KW-1185">Reference proteome</keyword>
<dbReference type="Proteomes" id="UP000037755">
    <property type="component" value="Unassembled WGS sequence"/>
</dbReference>
<organism evidence="4 5">
    <name type="scientific">Flavobacterium akiainvivens</name>
    <dbReference type="NCBI Taxonomy" id="1202724"/>
    <lineage>
        <taxon>Bacteria</taxon>
        <taxon>Pseudomonadati</taxon>
        <taxon>Bacteroidota</taxon>
        <taxon>Flavobacteriia</taxon>
        <taxon>Flavobacteriales</taxon>
        <taxon>Flavobacteriaceae</taxon>
        <taxon>Flavobacterium</taxon>
    </lineage>
</organism>
<feature type="domain" description="Fibronectin type-III" evidence="3">
    <location>
        <begin position="434"/>
        <end position="531"/>
    </location>
</feature>
<evidence type="ECO:0000313" key="4">
    <source>
        <dbReference type="EMBL" id="KOS06936.1"/>
    </source>
</evidence>
<dbReference type="EMBL" id="LIYD01000005">
    <property type="protein sequence ID" value="KOS06936.1"/>
    <property type="molecule type" value="Genomic_DNA"/>
</dbReference>
<feature type="domain" description="Fibronectin type-III" evidence="3">
    <location>
        <begin position="1189"/>
        <end position="1283"/>
    </location>
</feature>
<dbReference type="Pfam" id="PF00041">
    <property type="entry name" value="fn3"/>
    <property type="match status" value="3"/>
</dbReference>
<comment type="caution">
    <text evidence="4">The sequence shown here is derived from an EMBL/GenBank/DDBJ whole genome shotgun (WGS) entry which is preliminary data.</text>
</comment>